<dbReference type="CDD" id="cd18186">
    <property type="entry name" value="BTB_POZ_ZBTB_KLHL-like"/>
    <property type="match status" value="1"/>
</dbReference>
<gene>
    <name evidence="2" type="ORF">D6C78_05019</name>
</gene>
<dbReference type="AlphaFoldDB" id="A0A4T0BW36"/>
<proteinExistence type="predicted"/>
<dbReference type="Pfam" id="PF00651">
    <property type="entry name" value="BTB"/>
    <property type="match status" value="1"/>
</dbReference>
<dbReference type="Gene3D" id="3.30.710.10">
    <property type="entry name" value="Potassium Channel Kv1.1, Chain A"/>
    <property type="match status" value="1"/>
</dbReference>
<dbReference type="SUPFAM" id="SSF54695">
    <property type="entry name" value="POZ domain"/>
    <property type="match status" value="1"/>
</dbReference>
<name>A0A4T0BW36_AURPU</name>
<feature type="domain" description="BTB" evidence="1">
    <location>
        <begin position="38"/>
        <end position="93"/>
    </location>
</feature>
<protein>
    <recommendedName>
        <fullName evidence="1">BTB domain-containing protein</fullName>
    </recommendedName>
</protein>
<dbReference type="PANTHER" id="PTHR24413">
    <property type="entry name" value="SPECKLE-TYPE POZ PROTEIN"/>
    <property type="match status" value="1"/>
</dbReference>
<dbReference type="Proteomes" id="UP000308724">
    <property type="component" value="Unassembled WGS sequence"/>
</dbReference>
<evidence type="ECO:0000313" key="3">
    <source>
        <dbReference type="Proteomes" id="UP000308724"/>
    </source>
</evidence>
<dbReference type="InterPro" id="IPR000210">
    <property type="entry name" value="BTB/POZ_dom"/>
</dbReference>
<dbReference type="EMBL" id="QZBZ01000091">
    <property type="protein sequence ID" value="TIA37025.1"/>
    <property type="molecule type" value="Genomic_DNA"/>
</dbReference>
<organism evidence="2 3">
    <name type="scientific">Aureobasidium pullulans</name>
    <name type="common">Black yeast</name>
    <name type="synonym">Pullularia pullulans</name>
    <dbReference type="NCBI Taxonomy" id="5580"/>
    <lineage>
        <taxon>Eukaryota</taxon>
        <taxon>Fungi</taxon>
        <taxon>Dikarya</taxon>
        <taxon>Ascomycota</taxon>
        <taxon>Pezizomycotina</taxon>
        <taxon>Dothideomycetes</taxon>
        <taxon>Dothideomycetidae</taxon>
        <taxon>Dothideales</taxon>
        <taxon>Saccotheciaceae</taxon>
        <taxon>Aureobasidium</taxon>
    </lineage>
</organism>
<evidence type="ECO:0000259" key="1">
    <source>
        <dbReference type="PROSITE" id="PS50097"/>
    </source>
</evidence>
<comment type="caution">
    <text evidence="2">The sequence shown here is derived from an EMBL/GenBank/DDBJ whole genome shotgun (WGS) entry which is preliminary data.</text>
</comment>
<dbReference type="SMART" id="SM00225">
    <property type="entry name" value="BTB"/>
    <property type="match status" value="1"/>
</dbReference>
<dbReference type="InterPro" id="IPR011333">
    <property type="entry name" value="SKP1/BTB/POZ_sf"/>
</dbReference>
<evidence type="ECO:0000313" key="2">
    <source>
        <dbReference type="EMBL" id="TIA37025.1"/>
    </source>
</evidence>
<accession>A0A4T0BW36</accession>
<reference evidence="2 3" key="1">
    <citation type="submission" date="2018-10" db="EMBL/GenBank/DDBJ databases">
        <title>Fifty Aureobasidium pullulans genomes reveal a recombining polyextremotolerant generalist.</title>
        <authorList>
            <person name="Gostincar C."/>
            <person name="Turk M."/>
            <person name="Zajc J."/>
            <person name="Gunde-Cimerman N."/>
        </authorList>
    </citation>
    <scope>NUCLEOTIDE SEQUENCE [LARGE SCALE GENOMIC DNA]</scope>
    <source>
        <strain evidence="2 3">EXF-1645</strain>
    </source>
</reference>
<dbReference type="PROSITE" id="PS50097">
    <property type="entry name" value="BTB"/>
    <property type="match status" value="1"/>
</dbReference>
<sequence length="278" mass="31892">MNTPSKSTTFATSSTGSAVQTSNWAKNHTLYENPHNHGDVVLVVGGKRFRAHKKVLGAMSEVFHAAFTNPESENNIELEVTGHSPEAVKTMLKHCHGIRLDPHVEIDRLEQHTDIRYYSDENDYATRKMIRDRVMARRTAVQDHTIEKRLHHLFEVYLIADEYRITSLTTYITQKVHCLLNTTIHRYLKNQKRFDFLFAKIMEFLENSNLCDWSLLHVTNAFVEGSFVSGECGTMRGPTLASIYRWRKLVASLAPLMVRNPTIHSDGRTTARFGFKTL</sequence>